<proteinExistence type="predicted"/>
<dbReference type="EnsemblPlants" id="AVESA.00010b.r2.5CG0924730.1">
    <property type="protein sequence ID" value="AVESA.00010b.r2.5CG0924730.1.CDS.1"/>
    <property type="gene ID" value="AVESA.00010b.r2.5CG0924730"/>
</dbReference>
<dbReference type="Proteomes" id="UP001732700">
    <property type="component" value="Chromosome 5C"/>
</dbReference>
<keyword evidence="2" id="KW-1185">Reference proteome</keyword>
<organism evidence="1 2">
    <name type="scientific">Avena sativa</name>
    <name type="common">Oat</name>
    <dbReference type="NCBI Taxonomy" id="4498"/>
    <lineage>
        <taxon>Eukaryota</taxon>
        <taxon>Viridiplantae</taxon>
        <taxon>Streptophyta</taxon>
        <taxon>Embryophyta</taxon>
        <taxon>Tracheophyta</taxon>
        <taxon>Spermatophyta</taxon>
        <taxon>Magnoliopsida</taxon>
        <taxon>Liliopsida</taxon>
        <taxon>Poales</taxon>
        <taxon>Poaceae</taxon>
        <taxon>BOP clade</taxon>
        <taxon>Pooideae</taxon>
        <taxon>Poodae</taxon>
        <taxon>Poeae</taxon>
        <taxon>Poeae Chloroplast Group 1 (Aveneae type)</taxon>
        <taxon>Aveninae</taxon>
        <taxon>Avena</taxon>
    </lineage>
</organism>
<reference evidence="1" key="1">
    <citation type="submission" date="2021-05" db="EMBL/GenBank/DDBJ databases">
        <authorList>
            <person name="Scholz U."/>
            <person name="Mascher M."/>
            <person name="Fiebig A."/>
        </authorList>
    </citation>
    <scope>NUCLEOTIDE SEQUENCE [LARGE SCALE GENOMIC DNA]</scope>
</reference>
<protein>
    <submittedName>
        <fullName evidence="1">Uncharacterized protein</fullName>
    </submittedName>
</protein>
<reference evidence="1" key="2">
    <citation type="submission" date="2025-09" db="UniProtKB">
        <authorList>
            <consortium name="EnsemblPlants"/>
        </authorList>
    </citation>
    <scope>IDENTIFICATION</scope>
</reference>
<evidence type="ECO:0000313" key="1">
    <source>
        <dbReference type="EnsemblPlants" id="AVESA.00010b.r2.5CG0924730.1.CDS.1"/>
    </source>
</evidence>
<name>A0ACD5Y1D3_AVESA</name>
<evidence type="ECO:0000313" key="2">
    <source>
        <dbReference type="Proteomes" id="UP001732700"/>
    </source>
</evidence>
<accession>A0ACD5Y1D3</accession>
<sequence length="124" mass="13536">MGQLSHVADALHTETVACLKAIEFASEAGMGRIIIETDATLLKSALQSSEFDSARHGVLFREAKFLLTTNFIKYKVLYCKRDCNRVAHVLASNGASLDLGGVKLWHDHVPDSVSHIVASELRGN</sequence>